<dbReference type="Proteomes" id="UP000267341">
    <property type="component" value="Unassembled WGS sequence"/>
</dbReference>
<dbReference type="EMBL" id="RBIZ01000003">
    <property type="protein sequence ID" value="RKR64985.1"/>
    <property type="molecule type" value="Genomic_DNA"/>
</dbReference>
<evidence type="ECO:0000313" key="1">
    <source>
        <dbReference type="EMBL" id="RKR64985.1"/>
    </source>
</evidence>
<accession>A0ABX9S2S8</accession>
<dbReference type="RefSeq" id="WP_120816495.1">
    <property type="nucleotide sequence ID" value="NZ_RBIZ01000003.1"/>
</dbReference>
<organism evidence="1 2">
    <name type="scientific">Yokenella regensburgei</name>
    <dbReference type="NCBI Taxonomy" id="158877"/>
    <lineage>
        <taxon>Bacteria</taxon>
        <taxon>Pseudomonadati</taxon>
        <taxon>Pseudomonadota</taxon>
        <taxon>Gammaproteobacteria</taxon>
        <taxon>Enterobacterales</taxon>
        <taxon>Enterobacteriaceae</taxon>
        <taxon>Yokenella</taxon>
    </lineage>
</organism>
<protein>
    <submittedName>
        <fullName evidence="1">Uncharacterized protein</fullName>
    </submittedName>
</protein>
<name>A0ABX9S2S8_9ENTR</name>
<gene>
    <name evidence="1" type="ORF">C7387_1704</name>
</gene>
<comment type="caution">
    <text evidence="1">The sequence shown here is derived from an EMBL/GenBank/DDBJ whole genome shotgun (WGS) entry which is preliminary data.</text>
</comment>
<reference evidence="1 2" key="1">
    <citation type="submission" date="2018-10" db="EMBL/GenBank/DDBJ databases">
        <title>Genomic Encyclopedia of Type Strains, Phase IV (KMG-IV): sequencing the most valuable type-strain genomes for metagenomic binning, comparative biology and taxonomic classification.</title>
        <authorList>
            <person name="Goeker M."/>
        </authorList>
    </citation>
    <scope>NUCLEOTIDE SEQUENCE [LARGE SCALE GENOMIC DNA]</scope>
    <source>
        <strain evidence="1 2">DSM 5079</strain>
    </source>
</reference>
<proteinExistence type="predicted"/>
<sequence length="177" mass="19305">MNHKVFITLIGITLSNYSFAKNITEDANLRNNSHCENKQLISISEKPLLSPQKEENTAKETGADKVFVAKIREFVSSTNGGFLATRADGQALILYKGKGKSSIIIQVLGSLRKDDSGKSLVTAISEDMNTIIGLSQHDGNRNDYIPFMVNRNPDGTYGKMVPLEATTSSGNLLIETP</sequence>
<keyword evidence="2" id="KW-1185">Reference proteome</keyword>
<evidence type="ECO:0000313" key="2">
    <source>
        <dbReference type="Proteomes" id="UP000267341"/>
    </source>
</evidence>
<dbReference type="GeneID" id="66903734"/>